<proteinExistence type="predicted"/>
<dbReference type="CDD" id="cd06180">
    <property type="entry name" value="MFS_YjiJ"/>
    <property type="match status" value="1"/>
</dbReference>
<feature type="transmembrane region" description="Helical" evidence="2">
    <location>
        <begin position="213"/>
        <end position="232"/>
    </location>
</feature>
<feature type="region of interest" description="Disordered" evidence="1">
    <location>
        <begin position="1"/>
        <end position="41"/>
    </location>
</feature>
<evidence type="ECO:0000313" key="3">
    <source>
        <dbReference type="EMBL" id="WEX83239.1"/>
    </source>
</evidence>
<organism evidence="3 4">
    <name type="scientific">Sinorhizobium numidicum</name>
    <dbReference type="NCBI Taxonomy" id="680248"/>
    <lineage>
        <taxon>Bacteria</taxon>
        <taxon>Pseudomonadati</taxon>
        <taxon>Pseudomonadota</taxon>
        <taxon>Alphaproteobacteria</taxon>
        <taxon>Hyphomicrobiales</taxon>
        <taxon>Rhizobiaceae</taxon>
        <taxon>Sinorhizobium/Ensifer group</taxon>
        <taxon>Sinorhizobium</taxon>
    </lineage>
</organism>
<dbReference type="PANTHER" id="PTHR23537:SF1">
    <property type="entry name" value="SUGAR TRANSPORTER"/>
    <property type="match status" value="1"/>
</dbReference>
<feature type="transmembrane region" description="Helical" evidence="2">
    <location>
        <begin position="118"/>
        <end position="141"/>
    </location>
</feature>
<keyword evidence="4" id="KW-1185">Reference proteome</keyword>
<accession>A0ABY8CX67</accession>
<feature type="transmembrane region" description="Helical" evidence="2">
    <location>
        <begin position="183"/>
        <end position="207"/>
    </location>
</feature>
<dbReference type="Proteomes" id="UP001235547">
    <property type="component" value="Chromosome 1"/>
</dbReference>
<feature type="transmembrane region" description="Helical" evidence="2">
    <location>
        <begin position="341"/>
        <end position="364"/>
    </location>
</feature>
<feature type="transmembrane region" description="Helical" evidence="2">
    <location>
        <begin position="147"/>
        <end position="171"/>
    </location>
</feature>
<reference evidence="3 4" key="1">
    <citation type="submission" date="2023-03" db="EMBL/GenBank/DDBJ databases">
        <authorList>
            <person name="Kaur S."/>
            <person name="Espinosa-Saiz D."/>
            <person name="Velazquez E."/>
            <person name="Menendez E."/>
            <person name="diCenzo G.C."/>
        </authorList>
    </citation>
    <scope>NUCLEOTIDE SEQUENCE [LARGE SCALE GENOMIC DNA]</scope>
    <source>
        <strain evidence="3 4">LMG 27395</strain>
    </source>
</reference>
<feature type="transmembrane region" description="Helical" evidence="2">
    <location>
        <begin position="48"/>
        <end position="70"/>
    </location>
</feature>
<protein>
    <submittedName>
        <fullName evidence="3">MFS transporter</fullName>
    </submittedName>
</protein>
<dbReference type="InterPro" id="IPR036259">
    <property type="entry name" value="MFS_trans_sf"/>
</dbReference>
<feature type="transmembrane region" description="Helical" evidence="2">
    <location>
        <begin position="314"/>
        <end position="335"/>
    </location>
</feature>
<gene>
    <name evidence="3" type="ORF">PYH38_005603</name>
</gene>
<feature type="transmembrane region" description="Helical" evidence="2">
    <location>
        <begin position="405"/>
        <end position="427"/>
    </location>
</feature>
<feature type="transmembrane region" description="Helical" evidence="2">
    <location>
        <begin position="253"/>
        <end position="278"/>
    </location>
</feature>
<feature type="transmembrane region" description="Helical" evidence="2">
    <location>
        <begin position="90"/>
        <end position="111"/>
    </location>
</feature>
<dbReference type="PANTHER" id="PTHR23537">
    <property type="match status" value="1"/>
</dbReference>
<feature type="transmembrane region" description="Helical" evidence="2">
    <location>
        <begin position="290"/>
        <end position="307"/>
    </location>
</feature>
<sequence>MSNLKRRQDRGGSRQSRTDGAADLSMTGQGEGVKSPPVSAHSASHGELAATAVAGAIAMAVAMGFGRFSYTPILPAMMADAGLSPADAGLIASANFVGYLAGAVLAAYGWAHGHERRIGLAALAATTLLLAAMGLTSSVLAYCIIRFLAGLASAFAMIFVSGIVLGQGLLAKSEHVPSVHFGGVGFGIALSSICVWASPLTGVAGFSASEADWFTGALVALAGTVLVAALLPGSHHAANGGQREAPLTWTRPLAVMTLTYGFFGFGYVITATFLVAMARGASGGHGGIEFLAWLLTGITAALAVHLWRFVVPRFGLAGVYAIGLLVEAAGLVLTVSLPLPFAPLAGGLMLGATFMMITAYGLQIGRQLAPESPRRALAFMTAAFGIGQIIGPLVAGWLAERTGSFALPTLVAAVVLLCCGVVMVLELRDIGAALRR</sequence>
<dbReference type="Gene3D" id="1.20.1250.20">
    <property type="entry name" value="MFS general substrate transporter like domains"/>
    <property type="match status" value="1"/>
</dbReference>
<dbReference type="EMBL" id="CP120371">
    <property type="protein sequence ID" value="WEX83239.1"/>
    <property type="molecule type" value="Genomic_DNA"/>
</dbReference>
<dbReference type="Pfam" id="PF06779">
    <property type="entry name" value="MFS_4"/>
    <property type="match status" value="1"/>
</dbReference>
<keyword evidence="2" id="KW-1133">Transmembrane helix</keyword>
<evidence type="ECO:0000313" key="4">
    <source>
        <dbReference type="Proteomes" id="UP001235547"/>
    </source>
</evidence>
<evidence type="ECO:0000256" key="2">
    <source>
        <dbReference type="SAM" id="Phobius"/>
    </source>
</evidence>
<keyword evidence="2" id="KW-0472">Membrane</keyword>
<name>A0ABY8CX67_9HYPH</name>
<dbReference type="SUPFAM" id="SSF103473">
    <property type="entry name" value="MFS general substrate transporter"/>
    <property type="match status" value="1"/>
</dbReference>
<keyword evidence="2" id="KW-0812">Transmembrane</keyword>
<dbReference type="InterPro" id="IPR010645">
    <property type="entry name" value="MFS_4"/>
</dbReference>
<evidence type="ECO:0000256" key="1">
    <source>
        <dbReference type="SAM" id="MobiDB-lite"/>
    </source>
</evidence>
<feature type="transmembrane region" description="Helical" evidence="2">
    <location>
        <begin position="376"/>
        <end position="399"/>
    </location>
</feature>